<dbReference type="SUPFAM" id="SSF55729">
    <property type="entry name" value="Acyl-CoA N-acyltransferases (Nat)"/>
    <property type="match status" value="1"/>
</dbReference>
<evidence type="ECO:0000313" key="2">
    <source>
        <dbReference type="EMBL" id="MDQ0517280.1"/>
    </source>
</evidence>
<dbReference type="Proteomes" id="UP001223743">
    <property type="component" value="Unassembled WGS sequence"/>
</dbReference>
<comment type="caution">
    <text evidence="2">The sequence shown here is derived from an EMBL/GenBank/DDBJ whole genome shotgun (WGS) entry which is preliminary data.</text>
</comment>
<dbReference type="EMBL" id="JAUSWJ010000001">
    <property type="protein sequence ID" value="MDQ0517280.1"/>
    <property type="molecule type" value="Genomic_DNA"/>
</dbReference>
<organism evidence="2 3">
    <name type="scientific">Kaistia geumhonensis</name>
    <dbReference type="NCBI Taxonomy" id="410839"/>
    <lineage>
        <taxon>Bacteria</taxon>
        <taxon>Pseudomonadati</taxon>
        <taxon>Pseudomonadota</taxon>
        <taxon>Alphaproteobacteria</taxon>
        <taxon>Hyphomicrobiales</taxon>
        <taxon>Kaistiaceae</taxon>
        <taxon>Kaistia</taxon>
    </lineage>
</organism>
<gene>
    <name evidence="2" type="ORF">QO015_002893</name>
</gene>
<keyword evidence="3" id="KW-1185">Reference proteome</keyword>
<proteinExistence type="predicted"/>
<name>A0ABU0M8I3_9HYPH</name>
<sequence>MTEWRRLARDAPEANPFFSPAILGAALEHLAPAAVSIAVAEDDAGRLLALVPVGPARLGRLVPAFSVYTHLYGPLGTPLLDPADPDGAMARLVGVMDGGRPGGRILLFPDLPVDGVAGMALCALAARTGRPLAVIGGHERAILRPRVMAERVRSGLPGKSRKELARQLRRLGDLGRLDWCSATTPGERAELLDAFLALEAAGWKGRRRTALRDRADALAFTRAVFEGAAPGEARIDALTIGGRAVAMLGSLRTGGTVVTWKIAHDEALGRYSPGVQVMLQASEIFEADPSVLLVDSLASAGHPMIDRLWPDRQSMGLAVLGPVGGSTAFRAGVLLAHGEVRARANLRALIRRTPRSGRAKEDTS</sequence>
<accession>A0ABU0M8I3</accession>
<dbReference type="Pfam" id="PF13480">
    <property type="entry name" value="Acetyltransf_6"/>
    <property type="match status" value="1"/>
</dbReference>
<dbReference type="RefSeq" id="WP_266278551.1">
    <property type="nucleotide sequence ID" value="NZ_JAPKNF010000001.1"/>
</dbReference>
<dbReference type="InterPro" id="IPR038740">
    <property type="entry name" value="BioF2-like_GNAT_dom"/>
</dbReference>
<protein>
    <recommendedName>
        <fullName evidence="1">BioF2-like acetyltransferase domain-containing protein</fullName>
    </recommendedName>
</protein>
<feature type="domain" description="BioF2-like acetyltransferase" evidence="1">
    <location>
        <begin position="159"/>
        <end position="281"/>
    </location>
</feature>
<evidence type="ECO:0000259" key="1">
    <source>
        <dbReference type="Pfam" id="PF13480"/>
    </source>
</evidence>
<reference evidence="2 3" key="1">
    <citation type="submission" date="2023-07" db="EMBL/GenBank/DDBJ databases">
        <title>Genomic Encyclopedia of Type Strains, Phase IV (KMG-IV): sequencing the most valuable type-strain genomes for metagenomic binning, comparative biology and taxonomic classification.</title>
        <authorList>
            <person name="Goeker M."/>
        </authorList>
    </citation>
    <scope>NUCLEOTIDE SEQUENCE [LARGE SCALE GENOMIC DNA]</scope>
    <source>
        <strain evidence="2 3">B1-1</strain>
    </source>
</reference>
<dbReference type="InterPro" id="IPR016181">
    <property type="entry name" value="Acyl_CoA_acyltransferase"/>
</dbReference>
<evidence type="ECO:0000313" key="3">
    <source>
        <dbReference type="Proteomes" id="UP001223743"/>
    </source>
</evidence>